<comment type="caution">
    <text evidence="2">The sequence shown here is derived from an EMBL/GenBank/DDBJ whole genome shotgun (WGS) entry which is preliminary data.</text>
</comment>
<dbReference type="InterPro" id="IPR019587">
    <property type="entry name" value="Polyketide_cyclase/dehydratase"/>
</dbReference>
<dbReference type="Pfam" id="PF10604">
    <property type="entry name" value="Polyketide_cyc2"/>
    <property type="match status" value="1"/>
</dbReference>
<gene>
    <name evidence="2" type="ORF">FW778_10095</name>
</gene>
<evidence type="ECO:0000313" key="3">
    <source>
        <dbReference type="Proteomes" id="UP000326903"/>
    </source>
</evidence>
<protein>
    <recommendedName>
        <fullName evidence="4">Polyketide cyclase / dehydrase and lipid transport</fullName>
    </recommendedName>
</protein>
<dbReference type="EMBL" id="VYQF01000002">
    <property type="protein sequence ID" value="KAA9039176.1"/>
    <property type="molecule type" value="Genomic_DNA"/>
</dbReference>
<name>A0A5J5IGX7_9BACT</name>
<evidence type="ECO:0000313" key="2">
    <source>
        <dbReference type="EMBL" id="KAA9039176.1"/>
    </source>
</evidence>
<keyword evidence="1" id="KW-0812">Transmembrane</keyword>
<dbReference type="InterPro" id="IPR023393">
    <property type="entry name" value="START-like_dom_sf"/>
</dbReference>
<feature type="transmembrane region" description="Helical" evidence="1">
    <location>
        <begin position="12"/>
        <end position="33"/>
    </location>
</feature>
<dbReference type="SUPFAM" id="SSF55961">
    <property type="entry name" value="Bet v1-like"/>
    <property type="match status" value="1"/>
</dbReference>
<keyword evidence="1" id="KW-0472">Membrane</keyword>
<dbReference type="AlphaFoldDB" id="A0A5J5IGX7"/>
<reference evidence="2 3" key="1">
    <citation type="submission" date="2019-09" db="EMBL/GenBank/DDBJ databases">
        <title>Draft genome sequence of Ginsengibacter sp. BR5-29.</title>
        <authorList>
            <person name="Im W.-T."/>
        </authorList>
    </citation>
    <scope>NUCLEOTIDE SEQUENCE [LARGE SCALE GENOMIC DNA]</scope>
    <source>
        <strain evidence="2 3">BR5-29</strain>
    </source>
</reference>
<dbReference type="Gene3D" id="3.30.530.20">
    <property type="match status" value="1"/>
</dbReference>
<organism evidence="2 3">
    <name type="scientific">Ginsengibacter hankyongi</name>
    <dbReference type="NCBI Taxonomy" id="2607284"/>
    <lineage>
        <taxon>Bacteria</taxon>
        <taxon>Pseudomonadati</taxon>
        <taxon>Bacteroidota</taxon>
        <taxon>Chitinophagia</taxon>
        <taxon>Chitinophagales</taxon>
        <taxon>Chitinophagaceae</taxon>
        <taxon>Ginsengibacter</taxon>
    </lineage>
</organism>
<evidence type="ECO:0008006" key="4">
    <source>
        <dbReference type="Google" id="ProtNLM"/>
    </source>
</evidence>
<accession>A0A5J5IGX7</accession>
<keyword evidence="1" id="KW-1133">Transmembrane helix</keyword>
<dbReference type="Proteomes" id="UP000326903">
    <property type="component" value="Unassembled WGS sequence"/>
</dbReference>
<evidence type="ECO:0000256" key="1">
    <source>
        <dbReference type="SAM" id="Phobius"/>
    </source>
</evidence>
<keyword evidence="3" id="KW-1185">Reference proteome</keyword>
<sequence length="182" mass="20696">MGINYRTSMRRAKLFFIAVLILIGFLCLITVFLPSQITISKWVTINANDNAVATQINDFNNWKNWYPAFQNKEITVNISEQDNKPVAILTNENKKEISLSLLKSSPENIIVLVAEEKGNTKTYQFVLLPNGTGQTQLTWNVNMQLGWYPWRKFAGIFLDKVTGPKYEAALQNLKIAAEKNVP</sequence>
<proteinExistence type="predicted"/>